<name>A0A8X6M592_TRICU</name>
<evidence type="ECO:0000313" key="2">
    <source>
        <dbReference type="Proteomes" id="UP000887116"/>
    </source>
</evidence>
<dbReference type="EMBL" id="BMAO01009843">
    <property type="protein sequence ID" value="GFR33700.1"/>
    <property type="molecule type" value="Genomic_DNA"/>
</dbReference>
<dbReference type="Proteomes" id="UP000887116">
    <property type="component" value="Unassembled WGS sequence"/>
</dbReference>
<organism evidence="1 2">
    <name type="scientific">Trichonephila clavata</name>
    <name type="common">Joro spider</name>
    <name type="synonym">Nephila clavata</name>
    <dbReference type="NCBI Taxonomy" id="2740835"/>
    <lineage>
        <taxon>Eukaryota</taxon>
        <taxon>Metazoa</taxon>
        <taxon>Ecdysozoa</taxon>
        <taxon>Arthropoda</taxon>
        <taxon>Chelicerata</taxon>
        <taxon>Arachnida</taxon>
        <taxon>Araneae</taxon>
        <taxon>Araneomorphae</taxon>
        <taxon>Entelegynae</taxon>
        <taxon>Araneoidea</taxon>
        <taxon>Nephilidae</taxon>
        <taxon>Trichonephila</taxon>
    </lineage>
</organism>
<protein>
    <submittedName>
        <fullName evidence="1">Uncharacterized protein</fullName>
    </submittedName>
</protein>
<sequence length="141" mass="16129">MPVQRFLKLEDATESLNCLDSDGIEVEVIVLPPDVNELNDEYEGNQNEVHAGEIIVNDVPGSLETFRSEPRFSISITKNVKKAKRHHLSWIKHKSPQYTKLEPRTESTTNNLLKQVETVLKVKLHQSIFSSFILVKFMISL</sequence>
<reference evidence="1" key="1">
    <citation type="submission" date="2020-07" db="EMBL/GenBank/DDBJ databases">
        <title>Multicomponent nature underlies the extraordinary mechanical properties of spider dragline silk.</title>
        <authorList>
            <person name="Kono N."/>
            <person name="Nakamura H."/>
            <person name="Mori M."/>
            <person name="Yoshida Y."/>
            <person name="Ohtoshi R."/>
            <person name="Malay A.D."/>
            <person name="Moran D.A.P."/>
            <person name="Tomita M."/>
            <person name="Numata K."/>
            <person name="Arakawa K."/>
        </authorList>
    </citation>
    <scope>NUCLEOTIDE SEQUENCE</scope>
</reference>
<proteinExistence type="predicted"/>
<dbReference type="AlphaFoldDB" id="A0A8X6M592"/>
<evidence type="ECO:0000313" key="1">
    <source>
        <dbReference type="EMBL" id="GFR33700.1"/>
    </source>
</evidence>
<keyword evidence="2" id="KW-1185">Reference proteome</keyword>
<gene>
    <name evidence="1" type="ORF">TNCT_368111</name>
</gene>
<accession>A0A8X6M592</accession>
<comment type="caution">
    <text evidence="1">The sequence shown here is derived from an EMBL/GenBank/DDBJ whole genome shotgun (WGS) entry which is preliminary data.</text>
</comment>